<proteinExistence type="predicted"/>
<comment type="caution">
    <text evidence="1">The sequence shown here is derived from an EMBL/GenBank/DDBJ whole genome shotgun (WGS) entry which is preliminary data.</text>
</comment>
<protein>
    <submittedName>
        <fullName evidence="1">6159_t:CDS:1</fullName>
    </submittedName>
</protein>
<accession>A0ACA9KAI0</accession>
<gene>
    <name evidence="1" type="ORF">SCALOS_LOCUS1637</name>
</gene>
<sequence length="93" mass="10937">MGWDSTIRDLERDYTFQDVDKSQQGVYRPQQYMKRPQQDIGRSRDKQHRVKKACDGCRKSHCKCDDIKPCKHCKKIGLLCTIDGQAEENFTIE</sequence>
<keyword evidence="2" id="KW-1185">Reference proteome</keyword>
<dbReference type="Proteomes" id="UP000789860">
    <property type="component" value="Unassembled WGS sequence"/>
</dbReference>
<evidence type="ECO:0000313" key="1">
    <source>
        <dbReference type="EMBL" id="CAG8461541.1"/>
    </source>
</evidence>
<dbReference type="EMBL" id="CAJVPM010001191">
    <property type="protein sequence ID" value="CAG8461541.1"/>
    <property type="molecule type" value="Genomic_DNA"/>
</dbReference>
<organism evidence="1 2">
    <name type="scientific">Scutellospora calospora</name>
    <dbReference type="NCBI Taxonomy" id="85575"/>
    <lineage>
        <taxon>Eukaryota</taxon>
        <taxon>Fungi</taxon>
        <taxon>Fungi incertae sedis</taxon>
        <taxon>Mucoromycota</taxon>
        <taxon>Glomeromycotina</taxon>
        <taxon>Glomeromycetes</taxon>
        <taxon>Diversisporales</taxon>
        <taxon>Gigasporaceae</taxon>
        <taxon>Scutellospora</taxon>
    </lineage>
</organism>
<reference evidence="1" key="1">
    <citation type="submission" date="2021-06" db="EMBL/GenBank/DDBJ databases">
        <authorList>
            <person name="Kallberg Y."/>
            <person name="Tangrot J."/>
            <person name="Rosling A."/>
        </authorList>
    </citation>
    <scope>NUCLEOTIDE SEQUENCE</scope>
    <source>
        <strain evidence="1">AU212A</strain>
    </source>
</reference>
<feature type="non-terminal residue" evidence="1">
    <location>
        <position position="93"/>
    </location>
</feature>
<evidence type="ECO:0000313" key="2">
    <source>
        <dbReference type="Proteomes" id="UP000789860"/>
    </source>
</evidence>
<name>A0ACA9KAI0_9GLOM</name>